<feature type="domain" description="PTS EIIB type-3" evidence="8">
    <location>
        <begin position="1"/>
        <end position="101"/>
    </location>
</feature>
<accession>A0ABU5C3H1</accession>
<dbReference type="EMBL" id="JAWDIP010000003">
    <property type="protein sequence ID" value="MDY0393640.1"/>
    <property type="molecule type" value="Genomic_DNA"/>
</dbReference>
<dbReference type="RefSeq" id="WP_390357550.1">
    <property type="nucleotide sequence ID" value="NZ_JBHUIZ010000015.1"/>
</dbReference>
<dbReference type="InterPro" id="IPR003501">
    <property type="entry name" value="PTS_EIIB_2/3"/>
</dbReference>
<dbReference type="CDD" id="cd05564">
    <property type="entry name" value="PTS_IIB_chitobiose_lichenan"/>
    <property type="match status" value="1"/>
</dbReference>
<evidence type="ECO:0000259" key="8">
    <source>
        <dbReference type="PROSITE" id="PS51100"/>
    </source>
</evidence>
<dbReference type="PANTHER" id="PTHR34581:SF2">
    <property type="entry name" value="PTS SYSTEM N,N'-DIACETYLCHITOBIOSE-SPECIFIC EIIB COMPONENT"/>
    <property type="match status" value="1"/>
</dbReference>
<dbReference type="Pfam" id="PF02302">
    <property type="entry name" value="PTS_IIB"/>
    <property type="match status" value="1"/>
</dbReference>
<evidence type="ECO:0000256" key="2">
    <source>
        <dbReference type="ARBA" id="ARBA00022553"/>
    </source>
</evidence>
<dbReference type="PANTHER" id="PTHR34581">
    <property type="entry name" value="PTS SYSTEM N,N'-DIACETYLCHITOBIOSE-SPECIFIC EIIB COMPONENT"/>
    <property type="match status" value="1"/>
</dbReference>
<proteinExistence type="predicted"/>
<evidence type="ECO:0000313" key="10">
    <source>
        <dbReference type="Proteomes" id="UP001281447"/>
    </source>
</evidence>
<keyword evidence="10" id="KW-1185">Reference proteome</keyword>
<dbReference type="Proteomes" id="UP001281447">
    <property type="component" value="Unassembled WGS sequence"/>
</dbReference>
<keyword evidence="5" id="KW-0598">Phosphotransferase system</keyword>
<gene>
    <name evidence="9" type="ORF">RWE15_03280</name>
</gene>
<dbReference type="EC" id="2.7.1.-" evidence="9"/>
<comment type="caution">
    <text evidence="9">The sequence shown here is derived from an EMBL/GenBank/DDBJ whole genome shotgun (WGS) entry which is preliminary data.</text>
</comment>
<dbReference type="InterPro" id="IPR051819">
    <property type="entry name" value="PTS_sugar-specific_EIIB"/>
</dbReference>
<dbReference type="InterPro" id="IPR013012">
    <property type="entry name" value="PTS_EIIB_3"/>
</dbReference>
<evidence type="ECO:0000256" key="3">
    <source>
        <dbReference type="ARBA" id="ARBA00022597"/>
    </source>
</evidence>
<dbReference type="GO" id="GO:0016740">
    <property type="term" value="F:transferase activity"/>
    <property type="evidence" value="ECO:0007669"/>
    <property type="project" value="UniProtKB-KW"/>
</dbReference>
<evidence type="ECO:0000313" key="9">
    <source>
        <dbReference type="EMBL" id="MDY0393640.1"/>
    </source>
</evidence>
<feature type="modified residue" description="Phosphocysteine; by EIIA" evidence="7">
    <location>
        <position position="8"/>
    </location>
</feature>
<keyword evidence="3 9" id="KW-0762">Sugar transport</keyword>
<dbReference type="SUPFAM" id="SSF52794">
    <property type="entry name" value="PTS system IIB component-like"/>
    <property type="match status" value="1"/>
</dbReference>
<evidence type="ECO:0000256" key="5">
    <source>
        <dbReference type="ARBA" id="ARBA00022683"/>
    </source>
</evidence>
<evidence type="ECO:0000256" key="6">
    <source>
        <dbReference type="ARBA" id="ARBA00022777"/>
    </source>
</evidence>
<sequence length="101" mass="11131">MKKIMLCCAAGMSTSLLVTKMEQSAKDQQIEAEIWAVPVEEAKDKAIEADVILLGPQIRYMVNQVKKVASEHGIQAEVINAMDYGMINGEAVLKQALKLIR</sequence>
<keyword evidence="6" id="KW-0418">Kinase</keyword>
<dbReference type="Gene3D" id="3.40.50.2300">
    <property type="match status" value="1"/>
</dbReference>
<evidence type="ECO:0000256" key="4">
    <source>
        <dbReference type="ARBA" id="ARBA00022679"/>
    </source>
</evidence>
<keyword evidence="1" id="KW-0813">Transport</keyword>
<name>A0ABU5C3H1_9BACI</name>
<evidence type="ECO:0000256" key="7">
    <source>
        <dbReference type="PROSITE-ProRule" id="PRU00423"/>
    </source>
</evidence>
<keyword evidence="2" id="KW-0597">Phosphoprotein</keyword>
<dbReference type="InterPro" id="IPR036095">
    <property type="entry name" value="PTS_EIIB-like_sf"/>
</dbReference>
<organism evidence="9 10">
    <name type="scientific">Tigheibacillus halophilus</name>
    <dbReference type="NCBI Taxonomy" id="361280"/>
    <lineage>
        <taxon>Bacteria</taxon>
        <taxon>Bacillati</taxon>
        <taxon>Bacillota</taxon>
        <taxon>Bacilli</taxon>
        <taxon>Bacillales</taxon>
        <taxon>Bacillaceae</taxon>
        <taxon>Tigheibacillus</taxon>
    </lineage>
</organism>
<dbReference type="PROSITE" id="PS51100">
    <property type="entry name" value="PTS_EIIB_TYPE_3"/>
    <property type="match status" value="1"/>
</dbReference>
<keyword evidence="4 9" id="KW-0808">Transferase</keyword>
<evidence type="ECO:0000256" key="1">
    <source>
        <dbReference type="ARBA" id="ARBA00022448"/>
    </source>
</evidence>
<protein>
    <submittedName>
        <fullName evidence="9">PTS sugar transporter subunit IIB</fullName>
        <ecNumber evidence="9">2.7.1.-</ecNumber>
    </submittedName>
</protein>
<reference evidence="9 10" key="1">
    <citation type="submission" date="2023-10" db="EMBL/GenBank/DDBJ databases">
        <title>Virgibacillus halophilus 5B73C genome.</title>
        <authorList>
            <person name="Miliotis G."/>
            <person name="Sengupta P."/>
            <person name="Hameed A."/>
            <person name="Chuvochina M."/>
            <person name="Mcdonagh F."/>
            <person name="Simpson A.C."/>
            <person name="Singh N.K."/>
            <person name="Rekha P.D."/>
            <person name="Raman K."/>
            <person name="Hugenholtz P."/>
            <person name="Venkateswaran K."/>
        </authorList>
    </citation>
    <scope>NUCLEOTIDE SEQUENCE [LARGE SCALE GENOMIC DNA]</scope>
    <source>
        <strain evidence="9 10">5B73C</strain>
    </source>
</reference>